<dbReference type="Gene3D" id="1.20.120.30">
    <property type="entry name" value="Aspartate receptor, ligand-binding domain"/>
    <property type="match status" value="1"/>
</dbReference>
<organism evidence="2 3">
    <name type="scientific">Acidovorax benzenivorans</name>
    <dbReference type="NCBI Taxonomy" id="2987520"/>
    <lineage>
        <taxon>Bacteria</taxon>
        <taxon>Pseudomonadati</taxon>
        <taxon>Pseudomonadota</taxon>
        <taxon>Betaproteobacteria</taxon>
        <taxon>Burkholderiales</taxon>
        <taxon>Comamonadaceae</taxon>
        <taxon>Acidovorax</taxon>
    </lineage>
</organism>
<evidence type="ECO:0000313" key="2">
    <source>
        <dbReference type="EMBL" id="MDD2176049.1"/>
    </source>
</evidence>
<comment type="caution">
    <text evidence="2">The sequence shown here is derived from an EMBL/GenBank/DDBJ whole genome shotgun (WGS) entry which is preliminary data.</text>
</comment>
<dbReference type="EMBL" id="JAPCKI010000001">
    <property type="protein sequence ID" value="MDD2176049.1"/>
    <property type="molecule type" value="Genomic_DNA"/>
</dbReference>
<proteinExistence type="predicted"/>
<dbReference type="RefSeq" id="WP_274107151.1">
    <property type="nucleotide sequence ID" value="NZ_JAPCKI010000001.1"/>
</dbReference>
<gene>
    <name evidence="2" type="ORF">OIN59_01315</name>
</gene>
<accession>A0ABT5RQT2</accession>
<dbReference type="Proteomes" id="UP001148932">
    <property type="component" value="Unassembled WGS sequence"/>
</dbReference>
<reference evidence="2" key="1">
    <citation type="submission" date="2022-10" db="EMBL/GenBank/DDBJ databases">
        <title>Description of microaerobic benzene degrading bacteria.</title>
        <authorList>
            <person name="Bedics A."/>
            <person name="Tancsics A."/>
            <person name="Banerjee S."/>
        </authorList>
    </citation>
    <scope>NUCLEOTIDE SEQUENCE</scope>
    <source>
        <strain evidence="2">D2M1</strain>
    </source>
</reference>
<sequence>MALAAPSIQGVDLDSAIKAHAQWRTKLRDAAKKHQQLDADTIRRDDCCELGRWLHGKGQGSYGAVPAFQSLVDKHREFHEVAGAIAQTINRGNYADAEQALAGNTPFSQASSAVGAAIIQLRSSL</sequence>
<keyword evidence="3" id="KW-1185">Reference proteome</keyword>
<protein>
    <submittedName>
        <fullName evidence="2">CZB domain-containing protein</fullName>
    </submittedName>
</protein>
<dbReference type="InterPro" id="IPR025991">
    <property type="entry name" value="Chemoreceptor_zinc-bind_dom"/>
</dbReference>
<evidence type="ECO:0000313" key="3">
    <source>
        <dbReference type="Proteomes" id="UP001148932"/>
    </source>
</evidence>
<dbReference type="Pfam" id="PF13682">
    <property type="entry name" value="CZB"/>
    <property type="match status" value="1"/>
</dbReference>
<feature type="domain" description="Chemoreceptor zinc-binding" evidence="1">
    <location>
        <begin position="20"/>
        <end position="85"/>
    </location>
</feature>
<evidence type="ECO:0000259" key="1">
    <source>
        <dbReference type="Pfam" id="PF13682"/>
    </source>
</evidence>
<name>A0ABT5RQT2_9BURK</name>